<dbReference type="GO" id="GO:0005085">
    <property type="term" value="F:guanyl-nucleotide exchange factor activity"/>
    <property type="evidence" value="ECO:0007669"/>
    <property type="project" value="InterPro"/>
</dbReference>
<dbReference type="InterPro" id="IPR047271">
    <property type="entry name" value="Ephexin-like"/>
</dbReference>
<dbReference type="OrthoDB" id="27593at2759"/>
<dbReference type="PROSITE" id="PS50010">
    <property type="entry name" value="DH_2"/>
    <property type="match status" value="1"/>
</dbReference>
<dbReference type="PANTHER" id="PTHR12845">
    <property type="entry name" value="GUANINE NUCLEOTIDE EXCHANGE FACTOR"/>
    <property type="match status" value="1"/>
</dbReference>
<comment type="caution">
    <text evidence="2">The sequence shown here is derived from an EMBL/GenBank/DDBJ whole genome shotgun (WGS) entry which is preliminary data.</text>
</comment>
<dbReference type="Proteomes" id="UP001152622">
    <property type="component" value="Chromosome 5"/>
</dbReference>
<dbReference type="Pfam" id="PF00621">
    <property type="entry name" value="RhoGEF"/>
    <property type="match status" value="1"/>
</dbReference>
<proteinExistence type="predicted"/>
<sequence length="443" mass="49784">MHNSYRLGWRRMIVPQRQQPELAGFRVEGSQSVLGLPGVLTPPHHAAAGPFPQSRSLSFSLWQDLPEVRESGILDVLTPREKRLQEAMFEMIGSEASYLKSLMVAVSHFLGSQELRLILPKMERHILFSNLTEVKRVSERFLQSLESRLEDNVIIPQVGDLVLQHHAALRSAYVPYITNMMYQEALISCLLQENREFVEVLRKLEGATVCQRQNLKSFLVLPFQRITRLRIILENILKLTPPGSEPVVTLKEAITAIHEIVTECDRGVQRMKQTEELVHLDRLVDFGSVKSIPLISGGRCLLRDGSLRQVIVEGGTSGGSMVSFKHIYLHLFNDLLLLSLKEAGRFSVLDYSAFPAHVEVGQLKTDILGLPSESFLLRLLQNHAGAPIALILAADSSQRSLDNIPVLTYQWDAYTGLTAFLEDDKPVSFIGRFALMYVTAVLL</sequence>
<evidence type="ECO:0000313" key="3">
    <source>
        <dbReference type="Proteomes" id="UP001152622"/>
    </source>
</evidence>
<dbReference type="SMART" id="SM00325">
    <property type="entry name" value="RhoGEF"/>
    <property type="match status" value="1"/>
</dbReference>
<feature type="domain" description="DH" evidence="1">
    <location>
        <begin position="83"/>
        <end position="267"/>
    </location>
</feature>
<dbReference type="InterPro" id="IPR035899">
    <property type="entry name" value="DBL_dom_sf"/>
</dbReference>
<dbReference type="Gene3D" id="1.20.900.10">
    <property type="entry name" value="Dbl homology (DH) domain"/>
    <property type="match status" value="1"/>
</dbReference>
<evidence type="ECO:0000313" key="2">
    <source>
        <dbReference type="EMBL" id="KAJ8360746.1"/>
    </source>
</evidence>
<gene>
    <name evidence="2" type="ORF">SKAU_G00172710</name>
</gene>
<protein>
    <recommendedName>
        <fullName evidence="1">DH domain-containing protein</fullName>
    </recommendedName>
</protein>
<dbReference type="SUPFAM" id="SSF48065">
    <property type="entry name" value="DBL homology domain (DH-domain)"/>
    <property type="match status" value="1"/>
</dbReference>
<keyword evidence="3" id="KW-1185">Reference proteome</keyword>
<dbReference type="GO" id="GO:0005634">
    <property type="term" value="C:nucleus"/>
    <property type="evidence" value="ECO:0007669"/>
    <property type="project" value="TreeGrafter"/>
</dbReference>
<evidence type="ECO:0000259" key="1">
    <source>
        <dbReference type="PROSITE" id="PS50010"/>
    </source>
</evidence>
<dbReference type="GO" id="GO:0005737">
    <property type="term" value="C:cytoplasm"/>
    <property type="evidence" value="ECO:0007669"/>
    <property type="project" value="TreeGrafter"/>
</dbReference>
<dbReference type="InterPro" id="IPR000219">
    <property type="entry name" value="DH_dom"/>
</dbReference>
<dbReference type="AlphaFoldDB" id="A0A9Q1FKW4"/>
<dbReference type="PANTHER" id="PTHR12845:SF2">
    <property type="entry name" value="DH DOMAIN-CONTAINING PROTEIN-RELATED"/>
    <property type="match status" value="1"/>
</dbReference>
<accession>A0A9Q1FKW4</accession>
<dbReference type="CDD" id="cd00160">
    <property type="entry name" value="RhoGEF"/>
    <property type="match status" value="1"/>
</dbReference>
<reference evidence="2" key="1">
    <citation type="journal article" date="2023" name="Science">
        <title>Genome structures resolve the early diversification of teleost fishes.</title>
        <authorList>
            <person name="Parey E."/>
            <person name="Louis A."/>
            <person name="Montfort J."/>
            <person name="Bouchez O."/>
            <person name="Roques C."/>
            <person name="Iampietro C."/>
            <person name="Lluch J."/>
            <person name="Castinel A."/>
            <person name="Donnadieu C."/>
            <person name="Desvignes T."/>
            <person name="Floi Bucao C."/>
            <person name="Jouanno E."/>
            <person name="Wen M."/>
            <person name="Mejri S."/>
            <person name="Dirks R."/>
            <person name="Jansen H."/>
            <person name="Henkel C."/>
            <person name="Chen W.J."/>
            <person name="Zahm M."/>
            <person name="Cabau C."/>
            <person name="Klopp C."/>
            <person name="Thompson A.W."/>
            <person name="Robinson-Rechavi M."/>
            <person name="Braasch I."/>
            <person name="Lecointre G."/>
            <person name="Bobe J."/>
            <person name="Postlethwait J.H."/>
            <person name="Berthelot C."/>
            <person name="Roest Crollius H."/>
            <person name="Guiguen Y."/>
        </authorList>
    </citation>
    <scope>NUCLEOTIDE SEQUENCE</scope>
    <source>
        <strain evidence="2">WJC10195</strain>
    </source>
</reference>
<organism evidence="2 3">
    <name type="scientific">Synaphobranchus kaupii</name>
    <name type="common">Kaup's arrowtooth eel</name>
    <dbReference type="NCBI Taxonomy" id="118154"/>
    <lineage>
        <taxon>Eukaryota</taxon>
        <taxon>Metazoa</taxon>
        <taxon>Chordata</taxon>
        <taxon>Craniata</taxon>
        <taxon>Vertebrata</taxon>
        <taxon>Euteleostomi</taxon>
        <taxon>Actinopterygii</taxon>
        <taxon>Neopterygii</taxon>
        <taxon>Teleostei</taxon>
        <taxon>Anguilliformes</taxon>
        <taxon>Synaphobranchidae</taxon>
        <taxon>Synaphobranchus</taxon>
    </lineage>
</organism>
<dbReference type="EMBL" id="JAINUF010000005">
    <property type="protein sequence ID" value="KAJ8360746.1"/>
    <property type="molecule type" value="Genomic_DNA"/>
</dbReference>
<name>A0A9Q1FKW4_SYNKA</name>